<dbReference type="Pfam" id="PF00013">
    <property type="entry name" value="KH_1"/>
    <property type="match status" value="4"/>
</dbReference>
<dbReference type="InterPro" id="IPR004087">
    <property type="entry name" value="KH_dom"/>
</dbReference>
<dbReference type="GO" id="GO:0030170">
    <property type="term" value="F:pyridoxal phosphate binding"/>
    <property type="evidence" value="ECO:0007669"/>
    <property type="project" value="InterPro"/>
</dbReference>
<feature type="domain" description="K Homology" evidence="4">
    <location>
        <begin position="327"/>
        <end position="399"/>
    </location>
</feature>
<evidence type="ECO:0000256" key="1">
    <source>
        <dbReference type="ARBA" id="ARBA00022737"/>
    </source>
</evidence>
<dbReference type="EMBL" id="SDRB02010796">
    <property type="protein sequence ID" value="THG04270.1"/>
    <property type="molecule type" value="Genomic_DNA"/>
</dbReference>
<dbReference type="GO" id="GO:0008483">
    <property type="term" value="F:transaminase activity"/>
    <property type="evidence" value="ECO:0007669"/>
    <property type="project" value="InterPro"/>
</dbReference>
<evidence type="ECO:0000313" key="6">
    <source>
        <dbReference type="Proteomes" id="UP000306102"/>
    </source>
</evidence>
<dbReference type="InterPro" id="IPR004088">
    <property type="entry name" value="KH_dom_type_1"/>
</dbReference>
<accession>A0A4S4DMP8</accession>
<feature type="domain" description="K Homology" evidence="4">
    <location>
        <begin position="56"/>
        <end position="127"/>
    </location>
</feature>
<dbReference type="PROSITE" id="PS50084">
    <property type="entry name" value="KH_TYPE_1"/>
    <property type="match status" value="4"/>
</dbReference>
<keyword evidence="1" id="KW-0677">Repeat</keyword>
<keyword evidence="2" id="KW-0694">RNA-binding</keyword>
<organism evidence="5 6">
    <name type="scientific">Camellia sinensis var. sinensis</name>
    <name type="common">China tea</name>
    <dbReference type="NCBI Taxonomy" id="542762"/>
    <lineage>
        <taxon>Eukaryota</taxon>
        <taxon>Viridiplantae</taxon>
        <taxon>Streptophyta</taxon>
        <taxon>Embryophyta</taxon>
        <taxon>Tracheophyta</taxon>
        <taxon>Spermatophyta</taxon>
        <taxon>Magnoliopsida</taxon>
        <taxon>eudicotyledons</taxon>
        <taxon>Gunneridae</taxon>
        <taxon>Pentapetalae</taxon>
        <taxon>asterids</taxon>
        <taxon>Ericales</taxon>
        <taxon>Theaceae</taxon>
        <taxon>Camellia</taxon>
    </lineage>
</organism>
<proteinExistence type="predicted"/>
<dbReference type="SMART" id="SM00322">
    <property type="entry name" value="KH"/>
    <property type="match status" value="4"/>
</dbReference>
<dbReference type="SUPFAM" id="SSF54791">
    <property type="entry name" value="Eukaryotic type KH-domain (KH-domain type I)"/>
    <property type="match status" value="4"/>
</dbReference>
<gene>
    <name evidence="5" type="ORF">TEA_030077</name>
</gene>
<dbReference type="Pfam" id="PF00202">
    <property type="entry name" value="Aminotran_3"/>
    <property type="match status" value="1"/>
</dbReference>
<feature type="domain" description="K Homology" evidence="4">
    <location>
        <begin position="407"/>
        <end position="481"/>
    </location>
</feature>
<dbReference type="STRING" id="542762.A0A4S4DMP8"/>
<dbReference type="InterPro" id="IPR036612">
    <property type="entry name" value="KH_dom_type_1_sf"/>
</dbReference>
<dbReference type="GO" id="GO:0003723">
    <property type="term" value="F:RNA binding"/>
    <property type="evidence" value="ECO:0007669"/>
    <property type="project" value="UniProtKB-UniRule"/>
</dbReference>
<dbReference type="CDD" id="cd22460">
    <property type="entry name" value="KH-I_PEPPER_rpt2_like"/>
    <property type="match status" value="1"/>
</dbReference>
<sequence>MILSLQYPSDDNGAVEWKLRDGGERDQSDTISVGAGGSIGVGKRRGNDRDDKGNDELIIYRILCPDGFIGSVIGKSGKVINSIRQETKARVKVVDPFPGAKDRVILIYSYVKDKDEVEVDDEFDDGEPLCPAQDALLKVQAAIANAVASVGDSDKKWKDKEECHILVPASQAANIIGKSGSTIKRLRSKTRTNIKITAKDASDPTHSCGMEFDNFVVVTGEPDAVKRALFAISAIMYKFSPKEEIPLDTNVPEAPPSIIIPSDVPIYHAGGLYPSVDPIVPSRSVPPVLGATHVPELSGYADAGSTWPVYSSALPVVSGYGGTSRSEELIVRVLCPSDMIGRVIGKGGGSIKSVRQASGARIEVDDKADRDECIISITSTESMDDMKSIAVEAVLLLQGKINDEDDDTVTIRLLVPSKVIGCIIGKSGSIINEIRKRTKADVRISKGEKPKCADSNDELVEVVGEVSRVRDALIQIVMRLRDDVLKDREGGHNTSAGADSMYSGGTGFSMPSVLPSVPPVAPMGYEQRAESGSGLGMLSSGSLYGYGSLSILGKALGGGVVPVSAVLADKDVMLCIRPGEHGSITSYLRFRFFYSNNVFSQAIIVSCCGCFHGRTLAVISMSCDNEATRGFGPLLPGHLKVDFGDEVALEKIFKEHLTSMFGYEMVLPMNTGAEGVETALKLARKWGYEKKKIPKDEAIIVSCCGCFHGRTLAVISMSCDNEATRGFGPLLPGHLKVDFGDEVSLEMIFKEKGDRIAGFLFEPIQGEAGVCVLEKRSTPSNPPLEDTTHHEPYRSLELDRHTNLTSCTHLDMIQPESQSLISSLNMVSIQPSYDKKKDTSLGSHKKSA</sequence>
<keyword evidence="6" id="KW-1185">Reference proteome</keyword>
<reference evidence="5 6" key="1">
    <citation type="journal article" date="2018" name="Proc. Natl. Acad. Sci. U.S.A.">
        <title>Draft genome sequence of Camellia sinensis var. sinensis provides insights into the evolution of the tea genome and tea quality.</title>
        <authorList>
            <person name="Wei C."/>
            <person name="Yang H."/>
            <person name="Wang S."/>
            <person name="Zhao J."/>
            <person name="Liu C."/>
            <person name="Gao L."/>
            <person name="Xia E."/>
            <person name="Lu Y."/>
            <person name="Tai Y."/>
            <person name="She G."/>
            <person name="Sun J."/>
            <person name="Cao H."/>
            <person name="Tong W."/>
            <person name="Gao Q."/>
            <person name="Li Y."/>
            <person name="Deng W."/>
            <person name="Jiang X."/>
            <person name="Wang W."/>
            <person name="Chen Q."/>
            <person name="Zhang S."/>
            <person name="Li H."/>
            <person name="Wu J."/>
            <person name="Wang P."/>
            <person name="Li P."/>
            <person name="Shi C."/>
            <person name="Zheng F."/>
            <person name="Jian J."/>
            <person name="Huang B."/>
            <person name="Shan D."/>
            <person name="Shi M."/>
            <person name="Fang C."/>
            <person name="Yue Y."/>
            <person name="Li F."/>
            <person name="Li D."/>
            <person name="Wei S."/>
            <person name="Han B."/>
            <person name="Jiang C."/>
            <person name="Yin Y."/>
            <person name="Xia T."/>
            <person name="Zhang Z."/>
            <person name="Bennetzen J.L."/>
            <person name="Zhao S."/>
            <person name="Wan X."/>
        </authorList>
    </citation>
    <scope>NUCLEOTIDE SEQUENCE [LARGE SCALE GENOMIC DNA]</scope>
    <source>
        <strain evidence="6">cv. Shuchazao</strain>
        <tissue evidence="5">Leaf</tissue>
    </source>
</reference>
<dbReference type="InterPro" id="IPR015421">
    <property type="entry name" value="PyrdxlP-dep_Trfase_major"/>
</dbReference>
<name>A0A4S4DMP8_CAMSN</name>
<dbReference type="Gene3D" id="3.30.1370.10">
    <property type="entry name" value="K Homology domain, type 1"/>
    <property type="match status" value="4"/>
</dbReference>
<evidence type="ECO:0000313" key="5">
    <source>
        <dbReference type="EMBL" id="THG04270.1"/>
    </source>
</evidence>
<dbReference type="InterPro" id="IPR015424">
    <property type="entry name" value="PyrdxlP-dep_Trfase"/>
</dbReference>
<dbReference type="Gene3D" id="3.40.640.10">
    <property type="entry name" value="Type I PLP-dependent aspartate aminotransferase-like (Major domain)"/>
    <property type="match status" value="3"/>
</dbReference>
<evidence type="ECO:0000256" key="3">
    <source>
        <dbReference type="SAM" id="MobiDB-lite"/>
    </source>
</evidence>
<protein>
    <recommendedName>
        <fullName evidence="4">K Homology domain-containing protein</fullName>
    </recommendedName>
</protein>
<dbReference type="Proteomes" id="UP000306102">
    <property type="component" value="Unassembled WGS sequence"/>
</dbReference>
<dbReference type="PANTHER" id="PTHR10288">
    <property type="entry name" value="KH DOMAIN CONTAINING RNA BINDING PROTEIN"/>
    <property type="match status" value="1"/>
</dbReference>
<feature type="domain" description="K Homology" evidence="4">
    <location>
        <begin position="159"/>
        <end position="237"/>
    </location>
</feature>
<evidence type="ECO:0000256" key="2">
    <source>
        <dbReference type="PROSITE-ProRule" id="PRU00117"/>
    </source>
</evidence>
<comment type="caution">
    <text evidence="5">The sequence shown here is derived from an EMBL/GenBank/DDBJ whole genome shotgun (WGS) entry which is preliminary data.</text>
</comment>
<dbReference type="SUPFAM" id="SSF53383">
    <property type="entry name" value="PLP-dependent transferases"/>
    <property type="match status" value="3"/>
</dbReference>
<dbReference type="InterPro" id="IPR005814">
    <property type="entry name" value="Aminotrans_3"/>
</dbReference>
<evidence type="ECO:0000259" key="4">
    <source>
        <dbReference type="SMART" id="SM00322"/>
    </source>
</evidence>
<dbReference type="CDD" id="cd22459">
    <property type="entry name" value="KH-I_PEPPER_rpt1_like"/>
    <property type="match status" value="2"/>
</dbReference>
<dbReference type="AlphaFoldDB" id="A0A4S4DMP8"/>
<feature type="region of interest" description="Disordered" evidence="3">
    <location>
        <begin position="21"/>
        <end position="47"/>
    </location>
</feature>